<reference evidence="2" key="1">
    <citation type="journal article" date="2024" name="Proc. Natl. Acad. Sci. U.S.A.">
        <title>Extraordinary preservation of gene collinearity over three hundred million years revealed in homosporous lycophytes.</title>
        <authorList>
            <person name="Li C."/>
            <person name="Wickell D."/>
            <person name="Kuo L.Y."/>
            <person name="Chen X."/>
            <person name="Nie B."/>
            <person name="Liao X."/>
            <person name="Peng D."/>
            <person name="Ji J."/>
            <person name="Jenkins J."/>
            <person name="Williams M."/>
            <person name="Shu S."/>
            <person name="Plott C."/>
            <person name="Barry K."/>
            <person name="Rajasekar S."/>
            <person name="Grimwood J."/>
            <person name="Han X."/>
            <person name="Sun S."/>
            <person name="Hou Z."/>
            <person name="He W."/>
            <person name="Dai G."/>
            <person name="Sun C."/>
            <person name="Schmutz J."/>
            <person name="Leebens-Mack J.H."/>
            <person name="Li F.W."/>
            <person name="Wang L."/>
        </authorList>
    </citation>
    <scope>NUCLEOTIDE SEQUENCE [LARGE SCALE GENOMIC DNA]</scope>
    <source>
        <strain evidence="2">cv. PW_Plant_1</strain>
    </source>
</reference>
<gene>
    <name evidence="1" type="ORF">O6H91_13G013700</name>
</gene>
<comment type="caution">
    <text evidence="1">The sequence shown here is derived from an EMBL/GenBank/DDBJ whole genome shotgun (WGS) entry which is preliminary data.</text>
</comment>
<organism evidence="1 2">
    <name type="scientific">Diphasiastrum complanatum</name>
    <name type="common">Issler's clubmoss</name>
    <name type="synonym">Lycopodium complanatum</name>
    <dbReference type="NCBI Taxonomy" id="34168"/>
    <lineage>
        <taxon>Eukaryota</taxon>
        <taxon>Viridiplantae</taxon>
        <taxon>Streptophyta</taxon>
        <taxon>Embryophyta</taxon>
        <taxon>Tracheophyta</taxon>
        <taxon>Lycopodiopsida</taxon>
        <taxon>Lycopodiales</taxon>
        <taxon>Lycopodiaceae</taxon>
        <taxon>Lycopodioideae</taxon>
        <taxon>Diphasiastrum</taxon>
    </lineage>
</organism>
<accession>A0ACC2BSD2</accession>
<evidence type="ECO:0000313" key="2">
    <source>
        <dbReference type="Proteomes" id="UP001162992"/>
    </source>
</evidence>
<dbReference type="Proteomes" id="UP001162992">
    <property type="component" value="Chromosome 13"/>
</dbReference>
<sequence>MAISWGVKSFPFTICVHILGVVAAVLVLVWNIHFRGGLAWTSPNKDLIFNVHPVLIVVGFILVSSEAILVYKSIPRSKEYKKLVHLSLQGVALVVAIVAILAAFKFHNENGIDNLYSLHSWLGLTTVILFALQWLIGFVAFWYPGAVENTRSALKPWHIFFGLLTYGLTIATAKLGIQEKLTFLQINSVIGRYSLEALIANSLGLTLVLLGAFVFLAAVVSSR</sequence>
<keyword evidence="2" id="KW-1185">Reference proteome</keyword>
<protein>
    <submittedName>
        <fullName evidence="1">Uncharacterized protein</fullName>
    </submittedName>
</protein>
<name>A0ACC2BSD2_DIPCM</name>
<evidence type="ECO:0000313" key="1">
    <source>
        <dbReference type="EMBL" id="KAJ7532654.1"/>
    </source>
</evidence>
<proteinExistence type="predicted"/>
<dbReference type="EMBL" id="CM055104">
    <property type="protein sequence ID" value="KAJ7532654.1"/>
    <property type="molecule type" value="Genomic_DNA"/>
</dbReference>